<dbReference type="Gene3D" id="1.10.533.10">
    <property type="entry name" value="Death Domain, Fas"/>
    <property type="match status" value="1"/>
</dbReference>
<dbReference type="Proteomes" id="UP000838412">
    <property type="component" value="Chromosome 1"/>
</dbReference>
<dbReference type="PANTHER" id="PTHR48169:SF7">
    <property type="entry name" value="CASPASE 10"/>
    <property type="match status" value="1"/>
</dbReference>
<evidence type="ECO:0000313" key="3">
    <source>
        <dbReference type="EMBL" id="CAH1233019.1"/>
    </source>
</evidence>
<reference evidence="3" key="1">
    <citation type="submission" date="2022-01" db="EMBL/GenBank/DDBJ databases">
        <authorList>
            <person name="Braso-Vives M."/>
        </authorList>
    </citation>
    <scope>NUCLEOTIDE SEQUENCE</scope>
</reference>
<dbReference type="EMBL" id="OV696686">
    <property type="protein sequence ID" value="CAH1233019.1"/>
    <property type="molecule type" value="Genomic_DNA"/>
</dbReference>
<organism evidence="3 4">
    <name type="scientific">Branchiostoma lanceolatum</name>
    <name type="common">Common lancelet</name>
    <name type="synonym">Amphioxus lanceolatum</name>
    <dbReference type="NCBI Taxonomy" id="7740"/>
    <lineage>
        <taxon>Eukaryota</taxon>
        <taxon>Metazoa</taxon>
        <taxon>Chordata</taxon>
        <taxon>Cephalochordata</taxon>
        <taxon>Leptocardii</taxon>
        <taxon>Amphioxiformes</taxon>
        <taxon>Branchiostomatidae</taxon>
        <taxon>Branchiostoma</taxon>
    </lineage>
</organism>
<evidence type="ECO:0000313" key="4">
    <source>
        <dbReference type="Proteomes" id="UP000838412"/>
    </source>
</evidence>
<dbReference type="Pfam" id="PF01335">
    <property type="entry name" value="DED"/>
    <property type="match status" value="1"/>
</dbReference>
<keyword evidence="1" id="KW-0053">Apoptosis</keyword>
<evidence type="ECO:0000256" key="1">
    <source>
        <dbReference type="ARBA" id="ARBA00022703"/>
    </source>
</evidence>
<dbReference type="Gene3D" id="2.120.10.30">
    <property type="entry name" value="TolB, C-terminal domain"/>
    <property type="match status" value="1"/>
</dbReference>
<gene>
    <name evidence="3" type="primary">Hypp560</name>
    <name evidence="3" type="ORF">BLAG_LOCUS1905</name>
</gene>
<dbReference type="SUPFAM" id="SSF47986">
    <property type="entry name" value="DEATH domain"/>
    <property type="match status" value="1"/>
</dbReference>
<protein>
    <submittedName>
        <fullName evidence="3">Hypp560 protein</fullName>
    </submittedName>
</protein>
<dbReference type="AlphaFoldDB" id="A0A8J9YQ57"/>
<dbReference type="PANTHER" id="PTHR48169">
    <property type="entry name" value="DED DOMAIN-CONTAINING PROTEIN"/>
    <property type="match status" value="1"/>
</dbReference>
<dbReference type="GO" id="GO:0006915">
    <property type="term" value="P:apoptotic process"/>
    <property type="evidence" value="ECO:0007669"/>
    <property type="project" value="UniProtKB-KW"/>
</dbReference>
<dbReference type="InterPro" id="IPR001875">
    <property type="entry name" value="DED_dom"/>
</dbReference>
<dbReference type="OrthoDB" id="100767at2759"/>
<keyword evidence="4" id="KW-1185">Reference proteome</keyword>
<feature type="domain" description="DED" evidence="2">
    <location>
        <begin position="18"/>
        <end position="96"/>
    </location>
</feature>
<dbReference type="InterPro" id="IPR011042">
    <property type="entry name" value="6-blade_b-propeller_TolB-like"/>
</dbReference>
<name>A0A8J9YQ57_BRALA</name>
<dbReference type="SMART" id="SM00031">
    <property type="entry name" value="DED"/>
    <property type="match status" value="1"/>
</dbReference>
<accession>A0A8J9YQ57</accession>
<sequence length="163" mass="18441">MAGPVQERVTDADKRHFDFIDALLGISEALTEKETANVKLYCMHLIPKGQLAQLTRAADVFHKLIELDKIDQENLDFVEEILERIGRPNLIRDVLMPFQPPDREIPENPDAQTPKFRSPDCGVCVVMSPSNEIFVVDKGNSRVQVHNTEGVYLRDFRTVVPGT</sequence>
<dbReference type="InterPro" id="IPR011029">
    <property type="entry name" value="DEATH-like_dom_sf"/>
</dbReference>
<dbReference type="CDD" id="cd00045">
    <property type="entry name" value="DED"/>
    <property type="match status" value="1"/>
</dbReference>
<proteinExistence type="predicted"/>
<dbReference type="GO" id="GO:0042981">
    <property type="term" value="P:regulation of apoptotic process"/>
    <property type="evidence" value="ECO:0007669"/>
    <property type="project" value="InterPro"/>
</dbReference>
<evidence type="ECO:0000259" key="2">
    <source>
        <dbReference type="PROSITE" id="PS50168"/>
    </source>
</evidence>
<dbReference type="PROSITE" id="PS50168">
    <property type="entry name" value="DED"/>
    <property type="match status" value="1"/>
</dbReference>